<protein>
    <submittedName>
        <fullName evidence="2">Uncharacterized protein</fullName>
    </submittedName>
</protein>
<feature type="region of interest" description="Disordered" evidence="1">
    <location>
        <begin position="54"/>
        <end position="74"/>
    </location>
</feature>
<reference evidence="2 3" key="1">
    <citation type="submission" date="2019-01" db="EMBL/GenBank/DDBJ databases">
        <title>Novel species of Nocardioides.</title>
        <authorList>
            <person name="Liu Q."/>
            <person name="X Y.-H."/>
        </authorList>
    </citation>
    <scope>NUCLEOTIDE SEQUENCE [LARGE SCALE GENOMIC DNA]</scope>
    <source>
        <strain evidence="2 3">HLT2-9</strain>
    </source>
</reference>
<evidence type="ECO:0000313" key="2">
    <source>
        <dbReference type="EMBL" id="RYC11005.1"/>
    </source>
</evidence>
<comment type="caution">
    <text evidence="2">The sequence shown here is derived from an EMBL/GenBank/DDBJ whole genome shotgun (WGS) entry which is preliminary data.</text>
</comment>
<gene>
    <name evidence="2" type="ORF">EUA94_10295</name>
</gene>
<dbReference type="Proteomes" id="UP000291101">
    <property type="component" value="Unassembled WGS sequence"/>
</dbReference>
<dbReference type="RefSeq" id="WP_129426799.1">
    <property type="nucleotide sequence ID" value="NZ_SDWV01000009.1"/>
</dbReference>
<organism evidence="2 3">
    <name type="scientific">Nocardioides zhouii</name>
    <dbReference type="NCBI Taxonomy" id="1168729"/>
    <lineage>
        <taxon>Bacteria</taxon>
        <taxon>Bacillati</taxon>
        <taxon>Actinomycetota</taxon>
        <taxon>Actinomycetes</taxon>
        <taxon>Propionibacteriales</taxon>
        <taxon>Nocardioidaceae</taxon>
        <taxon>Nocardioides</taxon>
    </lineage>
</organism>
<sequence>MPGPEGFAYDVRGGDVVITHHGRRATVLRGAAATGFLADVEDGADEQELMAHVTGNYRRGNERTAKDHPRNRGR</sequence>
<evidence type="ECO:0000313" key="3">
    <source>
        <dbReference type="Proteomes" id="UP000291101"/>
    </source>
</evidence>
<dbReference type="OrthoDB" id="7869604at2"/>
<accession>A0A4Q2SXV4</accession>
<feature type="compositionally biased region" description="Basic and acidic residues" evidence="1">
    <location>
        <begin position="59"/>
        <end position="74"/>
    </location>
</feature>
<dbReference type="EMBL" id="SDWV01000009">
    <property type="protein sequence ID" value="RYC11005.1"/>
    <property type="molecule type" value="Genomic_DNA"/>
</dbReference>
<name>A0A4Q2SXV4_9ACTN</name>
<proteinExistence type="predicted"/>
<dbReference type="AlphaFoldDB" id="A0A4Q2SXV4"/>
<evidence type="ECO:0000256" key="1">
    <source>
        <dbReference type="SAM" id="MobiDB-lite"/>
    </source>
</evidence>
<keyword evidence="3" id="KW-1185">Reference proteome</keyword>